<feature type="non-terminal residue" evidence="2">
    <location>
        <position position="37"/>
    </location>
</feature>
<protein>
    <submittedName>
        <fullName evidence="2">Glucose-6-phosphate 1-dehydrogenase</fullName>
        <ecNumber evidence="2">1.1.1.49</ecNumber>
    </submittedName>
</protein>
<organism evidence="2">
    <name type="scientific">uncultured Chloroflexia bacterium</name>
    <dbReference type="NCBI Taxonomy" id="1672391"/>
    <lineage>
        <taxon>Bacteria</taxon>
        <taxon>Bacillati</taxon>
        <taxon>Chloroflexota</taxon>
        <taxon>Chloroflexia</taxon>
        <taxon>environmental samples</taxon>
    </lineage>
</organism>
<evidence type="ECO:0000313" key="2">
    <source>
        <dbReference type="EMBL" id="CAA9280275.1"/>
    </source>
</evidence>
<feature type="region of interest" description="Disordered" evidence="1">
    <location>
        <begin position="1"/>
        <end position="37"/>
    </location>
</feature>
<proteinExistence type="predicted"/>
<evidence type="ECO:0000256" key="1">
    <source>
        <dbReference type="SAM" id="MobiDB-lite"/>
    </source>
</evidence>
<reference evidence="2" key="1">
    <citation type="submission" date="2020-02" db="EMBL/GenBank/DDBJ databases">
        <authorList>
            <person name="Meier V. D."/>
        </authorList>
    </citation>
    <scope>NUCLEOTIDE SEQUENCE</scope>
    <source>
        <strain evidence="2">AVDCRST_MAG26</strain>
    </source>
</reference>
<dbReference type="GO" id="GO:0004345">
    <property type="term" value="F:glucose-6-phosphate dehydrogenase activity"/>
    <property type="evidence" value="ECO:0007669"/>
    <property type="project" value="UniProtKB-EC"/>
</dbReference>
<accession>A0A6J4JKF0</accession>
<sequence length="37" mass="4064">CTRRNPMRWSSSARPATSPTSASSPRSRRWSGAARST</sequence>
<feature type="compositionally biased region" description="Low complexity" evidence="1">
    <location>
        <begin position="8"/>
        <end position="37"/>
    </location>
</feature>
<dbReference type="AlphaFoldDB" id="A0A6J4JKF0"/>
<keyword evidence="2" id="KW-0560">Oxidoreductase</keyword>
<dbReference type="EMBL" id="CADCTK010000774">
    <property type="protein sequence ID" value="CAA9280275.1"/>
    <property type="molecule type" value="Genomic_DNA"/>
</dbReference>
<gene>
    <name evidence="2" type="ORF">AVDCRST_MAG26-3325</name>
</gene>
<feature type="non-terminal residue" evidence="2">
    <location>
        <position position="1"/>
    </location>
</feature>
<dbReference type="EC" id="1.1.1.49" evidence="2"/>
<name>A0A6J4JKF0_9CHLR</name>